<dbReference type="Pfam" id="PF01906">
    <property type="entry name" value="YbjQ_1"/>
    <property type="match status" value="1"/>
</dbReference>
<evidence type="ECO:0000313" key="2">
    <source>
        <dbReference type="EMBL" id="SVC82272.1"/>
    </source>
</evidence>
<dbReference type="PANTHER" id="PTHR34068:SF2">
    <property type="entry name" value="UPF0145 PROTEIN SCO3412"/>
    <property type="match status" value="1"/>
</dbReference>
<dbReference type="PANTHER" id="PTHR34068">
    <property type="entry name" value="UPF0145 PROTEIN YBJQ"/>
    <property type="match status" value="1"/>
</dbReference>
<sequence length="112" mass="12445">MLMTTQNRFEDHEITETLGIVKGSTIRSRHIGKDITALLRNIVGGEITEYTKMMGESREQAIDRMVSEAENQGADGIVCMRFTTSTVMQASAELLAYGTAVRLKQKEESSET</sequence>
<dbReference type="InterPro" id="IPR002765">
    <property type="entry name" value="UPF0145_YbjQ-like"/>
</dbReference>
<dbReference type="InterPro" id="IPR035439">
    <property type="entry name" value="UPF0145_dom_sf"/>
</dbReference>
<proteinExistence type="inferred from homology"/>
<dbReference type="AlphaFoldDB" id="A0A382QCI2"/>
<evidence type="ECO:0000256" key="1">
    <source>
        <dbReference type="ARBA" id="ARBA00010751"/>
    </source>
</evidence>
<reference evidence="2" key="1">
    <citation type="submission" date="2018-05" db="EMBL/GenBank/DDBJ databases">
        <authorList>
            <person name="Lanie J.A."/>
            <person name="Ng W.-L."/>
            <person name="Kazmierczak K.M."/>
            <person name="Andrzejewski T.M."/>
            <person name="Davidsen T.M."/>
            <person name="Wayne K.J."/>
            <person name="Tettelin H."/>
            <person name="Glass J.I."/>
            <person name="Rusch D."/>
            <person name="Podicherti R."/>
            <person name="Tsui H.-C.T."/>
            <person name="Winkler M.E."/>
        </authorList>
    </citation>
    <scope>NUCLEOTIDE SEQUENCE</scope>
</reference>
<name>A0A382QCI2_9ZZZZ</name>
<comment type="similarity">
    <text evidence="1">Belongs to the UPF0145 family.</text>
</comment>
<dbReference type="SUPFAM" id="SSF117782">
    <property type="entry name" value="YbjQ-like"/>
    <property type="match status" value="1"/>
</dbReference>
<accession>A0A382QCI2</accession>
<dbReference type="Gene3D" id="3.30.110.70">
    <property type="entry name" value="Hypothetical protein apc22750. Chain B"/>
    <property type="match status" value="1"/>
</dbReference>
<gene>
    <name evidence="2" type="ORF">METZ01_LOCUS335126</name>
</gene>
<dbReference type="EMBL" id="UINC01112967">
    <property type="protein sequence ID" value="SVC82272.1"/>
    <property type="molecule type" value="Genomic_DNA"/>
</dbReference>
<protein>
    <submittedName>
        <fullName evidence="2">Uncharacterized protein</fullName>
    </submittedName>
</protein>
<dbReference type="HAMAP" id="MF_00338">
    <property type="entry name" value="UPF0145"/>
    <property type="match status" value="1"/>
</dbReference>
<organism evidence="2">
    <name type="scientific">marine metagenome</name>
    <dbReference type="NCBI Taxonomy" id="408172"/>
    <lineage>
        <taxon>unclassified sequences</taxon>
        <taxon>metagenomes</taxon>
        <taxon>ecological metagenomes</taxon>
    </lineage>
</organism>